<proteinExistence type="predicted"/>
<keyword evidence="1" id="KW-0175">Coiled coil</keyword>
<keyword evidence="4" id="KW-1185">Reference proteome</keyword>
<organism evidence="3 4">
    <name type="scientific">Candidula unifasciata</name>
    <dbReference type="NCBI Taxonomy" id="100452"/>
    <lineage>
        <taxon>Eukaryota</taxon>
        <taxon>Metazoa</taxon>
        <taxon>Spiralia</taxon>
        <taxon>Lophotrochozoa</taxon>
        <taxon>Mollusca</taxon>
        <taxon>Gastropoda</taxon>
        <taxon>Heterobranchia</taxon>
        <taxon>Euthyneura</taxon>
        <taxon>Panpulmonata</taxon>
        <taxon>Eupulmonata</taxon>
        <taxon>Stylommatophora</taxon>
        <taxon>Helicina</taxon>
        <taxon>Helicoidea</taxon>
        <taxon>Geomitridae</taxon>
        <taxon>Candidula</taxon>
    </lineage>
</organism>
<evidence type="ECO:0000256" key="1">
    <source>
        <dbReference type="SAM" id="Coils"/>
    </source>
</evidence>
<evidence type="ECO:0000313" key="3">
    <source>
        <dbReference type="EMBL" id="CAG5121927.1"/>
    </source>
</evidence>
<protein>
    <submittedName>
        <fullName evidence="3">Uncharacterized protein</fullName>
    </submittedName>
</protein>
<comment type="caution">
    <text evidence="3">The sequence shown here is derived from an EMBL/GenBank/DDBJ whole genome shotgun (WGS) entry which is preliminary data.</text>
</comment>
<feature type="non-terminal residue" evidence="3">
    <location>
        <position position="196"/>
    </location>
</feature>
<reference evidence="3" key="1">
    <citation type="submission" date="2021-04" db="EMBL/GenBank/DDBJ databases">
        <authorList>
            <consortium name="Molecular Ecology Group"/>
        </authorList>
    </citation>
    <scope>NUCLEOTIDE SEQUENCE</scope>
</reference>
<name>A0A8S3YXK6_9EUPU</name>
<feature type="compositionally biased region" description="Polar residues" evidence="2">
    <location>
        <begin position="64"/>
        <end position="78"/>
    </location>
</feature>
<evidence type="ECO:0000313" key="4">
    <source>
        <dbReference type="Proteomes" id="UP000678393"/>
    </source>
</evidence>
<dbReference type="EMBL" id="CAJHNH020001191">
    <property type="protein sequence ID" value="CAG5121927.1"/>
    <property type="molecule type" value="Genomic_DNA"/>
</dbReference>
<feature type="region of interest" description="Disordered" evidence="2">
    <location>
        <begin position="50"/>
        <end position="78"/>
    </location>
</feature>
<dbReference type="Proteomes" id="UP000678393">
    <property type="component" value="Unassembled WGS sequence"/>
</dbReference>
<feature type="region of interest" description="Disordered" evidence="2">
    <location>
        <begin position="1"/>
        <end position="22"/>
    </location>
</feature>
<dbReference type="AlphaFoldDB" id="A0A8S3YXK6"/>
<sequence>MNRLPAHSPDSDDSGSDWDTTVAESLIHNGAAKASGVPAFKIDMNNHYGKITPRSRHGYKGMRESNSNGTLNCGSPESVASQEISQTKGGSQMMSPPPHMTTFQNALTDYSVGRDAPPDLPPRGYETKGKLYTVPEAETFASPQAHWDDSDAEERVLKDLQKNLAKDKRRHQTTTRDRKVILTGIDKMNGTYTFVC</sequence>
<gene>
    <name evidence="3" type="ORF">CUNI_LOCUS7485</name>
</gene>
<feature type="coiled-coil region" evidence="1">
    <location>
        <begin position="150"/>
        <end position="177"/>
    </location>
</feature>
<evidence type="ECO:0000256" key="2">
    <source>
        <dbReference type="SAM" id="MobiDB-lite"/>
    </source>
</evidence>
<accession>A0A8S3YXK6</accession>